<keyword evidence="2" id="KW-1185">Reference proteome</keyword>
<evidence type="ECO:0000313" key="1">
    <source>
        <dbReference type="EMBL" id="RJF76745.1"/>
    </source>
</evidence>
<accession>A0A418VKS6</accession>
<dbReference type="Proteomes" id="UP000283458">
    <property type="component" value="Unassembled WGS sequence"/>
</dbReference>
<comment type="caution">
    <text evidence="1">The sequence shown here is derived from an EMBL/GenBank/DDBJ whole genome shotgun (WGS) entry which is preliminary data.</text>
</comment>
<dbReference type="EMBL" id="QYUL01000006">
    <property type="protein sequence ID" value="RJF76745.1"/>
    <property type="molecule type" value="Genomic_DNA"/>
</dbReference>
<protein>
    <submittedName>
        <fullName evidence="1">Uncharacterized protein</fullName>
    </submittedName>
</protein>
<name>A0A418VKS6_9PROT</name>
<dbReference type="AlphaFoldDB" id="A0A418VKS6"/>
<sequence>MFIDGWFEFFEYERKHAADHKLFELQPVVLQIIRQFANLSQAVWIVRMHPMEAHGTEALAPDRKNMLIGPDFY</sequence>
<evidence type="ECO:0000313" key="2">
    <source>
        <dbReference type="Proteomes" id="UP000283458"/>
    </source>
</evidence>
<gene>
    <name evidence="1" type="ORF">D3877_28015</name>
</gene>
<reference evidence="1 2" key="1">
    <citation type="submission" date="2018-09" db="EMBL/GenBank/DDBJ databases">
        <authorList>
            <person name="Zhu H."/>
        </authorList>
    </citation>
    <scope>NUCLEOTIDE SEQUENCE [LARGE SCALE GENOMIC DNA]</scope>
    <source>
        <strain evidence="1 2">K2W22B-5</strain>
    </source>
</reference>
<organism evidence="1 2">
    <name type="scientific">Azospirillum cavernae</name>
    <dbReference type="NCBI Taxonomy" id="2320860"/>
    <lineage>
        <taxon>Bacteria</taxon>
        <taxon>Pseudomonadati</taxon>
        <taxon>Pseudomonadota</taxon>
        <taxon>Alphaproteobacteria</taxon>
        <taxon>Rhodospirillales</taxon>
        <taxon>Azospirillaceae</taxon>
        <taxon>Azospirillum</taxon>
    </lineage>
</organism>
<proteinExistence type="predicted"/>